<dbReference type="Gene3D" id="3.40.1190.20">
    <property type="match status" value="1"/>
</dbReference>
<organism evidence="5 6">
    <name type="scientific">Enterococcus canis</name>
    <dbReference type="NCBI Taxonomy" id="214095"/>
    <lineage>
        <taxon>Bacteria</taxon>
        <taxon>Bacillati</taxon>
        <taxon>Bacillota</taxon>
        <taxon>Bacilli</taxon>
        <taxon>Lactobacillales</taxon>
        <taxon>Enterococcaceae</taxon>
        <taxon>Enterococcus</taxon>
    </lineage>
</organism>
<name>A0A1L8RID0_9ENTE</name>
<dbReference type="InterPro" id="IPR029056">
    <property type="entry name" value="Ribokinase-like"/>
</dbReference>
<dbReference type="AlphaFoldDB" id="A0A1L8RID0"/>
<comment type="similarity">
    <text evidence="1">Belongs to the carbohydrate kinase PfkB family.</text>
</comment>
<dbReference type="SUPFAM" id="SSF53613">
    <property type="entry name" value="Ribokinase-like"/>
    <property type="match status" value="1"/>
</dbReference>
<keyword evidence="6" id="KW-1185">Reference proteome</keyword>
<keyword evidence="2" id="KW-0808">Transferase</keyword>
<dbReference type="Proteomes" id="UP000181884">
    <property type="component" value="Unassembled WGS sequence"/>
</dbReference>
<evidence type="ECO:0000313" key="5">
    <source>
        <dbReference type="EMBL" id="OJG19516.1"/>
    </source>
</evidence>
<protein>
    <submittedName>
        <fullName evidence="5">Carbohydrate kinase</fullName>
    </submittedName>
</protein>
<dbReference type="RefSeq" id="WP_067390281.1">
    <property type="nucleotide sequence ID" value="NZ_JXKH01000002.1"/>
</dbReference>
<evidence type="ECO:0000313" key="6">
    <source>
        <dbReference type="Proteomes" id="UP000181884"/>
    </source>
</evidence>
<comment type="caution">
    <text evidence="5">The sequence shown here is derived from an EMBL/GenBank/DDBJ whole genome shotgun (WGS) entry which is preliminary data.</text>
</comment>
<sequence length="335" mass="37390">MKIGAFGEVMLRLTPPEYFLLEQTDQLRMAFTGTGVNLLSNLDRFGQTTQLMTKLPDNRLGEAAAANLRKLGIALNYTGFSGDHLGSYFAELGYGARPTQVTYQNRRNSAFSLSQAADYSLEEFVTEMDLIHICGISLSLTETTAETAQKLAEIAHTAGKAVCFDFNFRPSLNDAPGQREIMKERYLAILPYADIVFGTVRDLVELLDYDTKPTDKTSETLLIQRFIKEYQLTWFVGTERQYDGQQHHLRGKLYTAEVFITSESYPLQILDRIGAGDAYAAGILLGFAEDWSLEYTVKFATANAVLAHTIAGDVPLTTKKTVEHFLTAPHVDLLR</sequence>
<evidence type="ECO:0000256" key="2">
    <source>
        <dbReference type="ARBA" id="ARBA00022679"/>
    </source>
</evidence>
<dbReference type="InterPro" id="IPR011611">
    <property type="entry name" value="PfkB_dom"/>
</dbReference>
<dbReference type="InterPro" id="IPR052700">
    <property type="entry name" value="Carb_kinase_PfkB-like"/>
</dbReference>
<reference evidence="5 6" key="1">
    <citation type="submission" date="2014-12" db="EMBL/GenBank/DDBJ databases">
        <title>Draft genome sequences of 29 type strains of Enterococci.</title>
        <authorList>
            <person name="Zhong Z."/>
            <person name="Sun Z."/>
            <person name="Liu W."/>
            <person name="Zhang W."/>
            <person name="Zhang H."/>
        </authorList>
    </citation>
    <scope>NUCLEOTIDE SEQUENCE [LARGE SCALE GENOMIC DNA]</scope>
    <source>
        <strain evidence="5 6">DSM 17029</strain>
    </source>
</reference>
<keyword evidence="3 5" id="KW-0418">Kinase</keyword>
<gene>
    <name evidence="5" type="ORF">RU97_GL001087</name>
</gene>
<evidence type="ECO:0000256" key="3">
    <source>
        <dbReference type="ARBA" id="ARBA00022777"/>
    </source>
</evidence>
<feature type="domain" description="Carbohydrate kinase PfkB" evidence="4">
    <location>
        <begin position="5"/>
        <end position="308"/>
    </location>
</feature>
<dbReference type="STRING" id="214095.RU97_GL001087"/>
<dbReference type="CDD" id="cd01166">
    <property type="entry name" value="KdgK"/>
    <property type="match status" value="1"/>
</dbReference>
<dbReference type="PANTHER" id="PTHR43320">
    <property type="entry name" value="SUGAR KINASE"/>
    <property type="match status" value="1"/>
</dbReference>
<proteinExistence type="inferred from homology"/>
<accession>A0A1L8RID0</accession>
<evidence type="ECO:0000259" key="4">
    <source>
        <dbReference type="Pfam" id="PF00294"/>
    </source>
</evidence>
<dbReference type="Pfam" id="PF00294">
    <property type="entry name" value="PfkB"/>
    <property type="match status" value="1"/>
</dbReference>
<dbReference type="GO" id="GO:0016301">
    <property type="term" value="F:kinase activity"/>
    <property type="evidence" value="ECO:0007669"/>
    <property type="project" value="UniProtKB-KW"/>
</dbReference>
<evidence type="ECO:0000256" key="1">
    <source>
        <dbReference type="ARBA" id="ARBA00010688"/>
    </source>
</evidence>
<dbReference type="EMBL" id="JXKH01000002">
    <property type="protein sequence ID" value="OJG19516.1"/>
    <property type="molecule type" value="Genomic_DNA"/>
</dbReference>
<dbReference type="PANTHER" id="PTHR43320:SF2">
    <property type="entry name" value="2-DEHYDRO-3-DEOXYGLUCONOKINASE_2-DEHYDRO-3-DEOXYGALACTONOKINASE"/>
    <property type="match status" value="1"/>
</dbReference>